<accession>A0A286RBL6</accession>
<evidence type="ECO:0000313" key="3">
    <source>
        <dbReference type="Proteomes" id="UP000215086"/>
    </source>
</evidence>
<dbReference type="Proteomes" id="UP000215086">
    <property type="component" value="Chromosome"/>
</dbReference>
<dbReference type="EMBL" id="CP018477">
    <property type="protein sequence ID" value="ASV73350.1"/>
    <property type="molecule type" value="Genomic_DNA"/>
</dbReference>
<gene>
    <name evidence="2" type="ORF">THTE_0748</name>
</gene>
<feature type="region of interest" description="Disordered" evidence="1">
    <location>
        <begin position="1"/>
        <end position="57"/>
    </location>
</feature>
<name>A0A286RBL6_9BACT</name>
<evidence type="ECO:0000256" key="1">
    <source>
        <dbReference type="SAM" id="MobiDB-lite"/>
    </source>
</evidence>
<organism evidence="2 3">
    <name type="scientific">Thermogutta terrifontis</name>
    <dbReference type="NCBI Taxonomy" id="1331910"/>
    <lineage>
        <taxon>Bacteria</taxon>
        <taxon>Pseudomonadati</taxon>
        <taxon>Planctomycetota</taxon>
        <taxon>Planctomycetia</taxon>
        <taxon>Pirellulales</taxon>
        <taxon>Thermoguttaceae</taxon>
        <taxon>Thermogutta</taxon>
    </lineage>
</organism>
<proteinExistence type="predicted"/>
<keyword evidence="3" id="KW-1185">Reference proteome</keyword>
<dbReference type="AlphaFoldDB" id="A0A286RBL6"/>
<evidence type="ECO:0000313" key="2">
    <source>
        <dbReference type="EMBL" id="ASV73350.1"/>
    </source>
</evidence>
<protein>
    <submittedName>
        <fullName evidence="2">Uncharacterized protein</fullName>
    </submittedName>
</protein>
<reference evidence="2 3" key="1">
    <citation type="journal article" name="Front. Microbiol.">
        <title>Sugar Metabolism of the First Thermophilic Planctomycete Thermogutta terrifontis: Comparative Genomic and Transcriptomic Approaches.</title>
        <authorList>
            <person name="Elcheninov A.G."/>
            <person name="Menzel P."/>
            <person name="Gudbergsdottir S.R."/>
            <person name="Slesarev A.I."/>
            <person name="Kadnikov V.V."/>
            <person name="Krogh A."/>
            <person name="Bonch-Osmolovskaya E.A."/>
            <person name="Peng X."/>
            <person name="Kublanov I.V."/>
        </authorList>
    </citation>
    <scope>NUCLEOTIDE SEQUENCE [LARGE SCALE GENOMIC DNA]</scope>
    <source>
        <strain evidence="2 3">R1</strain>
    </source>
</reference>
<dbReference type="KEGG" id="ttf:THTE_0748"/>
<sequence>MAKKKQQGPKRSLLGASYHQIPPRSGARGLTEDLPDDPSVNYERILGRRKTVDPEQS</sequence>